<dbReference type="Pfam" id="PF00583">
    <property type="entry name" value="Acetyltransf_1"/>
    <property type="match status" value="1"/>
</dbReference>
<dbReference type="PANTHER" id="PTHR43072">
    <property type="entry name" value="N-ACETYLTRANSFERASE"/>
    <property type="match status" value="1"/>
</dbReference>
<protein>
    <recommendedName>
        <fullName evidence="3">N-acetyltransferase domain-containing protein</fullName>
    </recommendedName>
</protein>
<name>A0A094QMI8_9ZZZZ</name>
<proteinExistence type="predicted"/>
<evidence type="ECO:0000313" key="4">
    <source>
        <dbReference type="EMBL" id="KGA15751.1"/>
    </source>
</evidence>
<dbReference type="EMBL" id="JNSK01000085">
    <property type="protein sequence ID" value="KGA15751.1"/>
    <property type="molecule type" value="Genomic_DNA"/>
</dbReference>
<reference evidence="4" key="1">
    <citation type="submission" date="2014-05" db="EMBL/GenBank/DDBJ databases">
        <title>Key roles for freshwater Actinobacteria revealed by deep metagenomic sequencing.</title>
        <authorList>
            <person name="Ghai R."/>
            <person name="Mizuno C.M."/>
            <person name="Picazo A."/>
            <person name="Camacho A."/>
            <person name="Rodriguez-Valera F."/>
        </authorList>
    </citation>
    <scope>NUCLEOTIDE SEQUENCE</scope>
</reference>
<dbReference type="InterPro" id="IPR016181">
    <property type="entry name" value="Acyl_CoA_acyltransferase"/>
</dbReference>
<accession>A0A094QMI8</accession>
<sequence length="167" mass="18543">MLIRKATEKDLPAITAIYNSVIETSDAIYREEAVELQDREVWFAAKKEGGYPVLVAELENQVVGYGVYGNFRFGEGYNHTVEHSVHVHSQHRGNGVGSSILRNLIELALAENRHVMVAAIDSKNTGSIALHEKFGFVESARMREIAKKHGELLTLVLMQKVLAESAP</sequence>
<dbReference type="PANTHER" id="PTHR43072:SF23">
    <property type="entry name" value="UPF0039 PROTEIN C11D3.02C"/>
    <property type="match status" value="1"/>
</dbReference>
<dbReference type="GO" id="GO:0016747">
    <property type="term" value="F:acyltransferase activity, transferring groups other than amino-acyl groups"/>
    <property type="evidence" value="ECO:0007669"/>
    <property type="project" value="InterPro"/>
</dbReference>
<comment type="caution">
    <text evidence="4">The sequence shown here is derived from an EMBL/GenBank/DDBJ whole genome shotgun (WGS) entry which is preliminary data.</text>
</comment>
<dbReference type="PROSITE" id="PS51186">
    <property type="entry name" value="GNAT"/>
    <property type="match status" value="1"/>
</dbReference>
<dbReference type="CDD" id="cd04301">
    <property type="entry name" value="NAT_SF"/>
    <property type="match status" value="1"/>
</dbReference>
<gene>
    <name evidence="4" type="ORF">GM50_16365</name>
</gene>
<dbReference type="Gene3D" id="3.40.630.30">
    <property type="match status" value="1"/>
</dbReference>
<feature type="domain" description="N-acetyltransferase" evidence="3">
    <location>
        <begin position="1"/>
        <end position="163"/>
    </location>
</feature>
<evidence type="ECO:0000256" key="2">
    <source>
        <dbReference type="ARBA" id="ARBA00023315"/>
    </source>
</evidence>
<dbReference type="SUPFAM" id="SSF55729">
    <property type="entry name" value="Acyl-CoA N-acyltransferases (Nat)"/>
    <property type="match status" value="1"/>
</dbReference>
<organism evidence="4">
    <name type="scientific">freshwater metagenome</name>
    <dbReference type="NCBI Taxonomy" id="449393"/>
    <lineage>
        <taxon>unclassified sequences</taxon>
        <taxon>metagenomes</taxon>
        <taxon>ecological metagenomes</taxon>
    </lineage>
</organism>
<evidence type="ECO:0000259" key="3">
    <source>
        <dbReference type="PROSITE" id="PS51186"/>
    </source>
</evidence>
<evidence type="ECO:0000256" key="1">
    <source>
        <dbReference type="ARBA" id="ARBA00022679"/>
    </source>
</evidence>
<keyword evidence="2" id="KW-0012">Acyltransferase</keyword>
<keyword evidence="1" id="KW-0808">Transferase</keyword>
<dbReference type="AlphaFoldDB" id="A0A094QMI8"/>
<dbReference type="InterPro" id="IPR000182">
    <property type="entry name" value="GNAT_dom"/>
</dbReference>